<dbReference type="AlphaFoldDB" id="A0A1S7LLE3"/>
<dbReference type="EMBL" id="LO017727">
    <property type="protein sequence ID" value="CRH07772.1"/>
    <property type="molecule type" value="Genomic_DNA"/>
</dbReference>
<sequence length="98" mass="10948">MRGGVITHQYHGEAGGELMILLQLFYFNTEIFTQTEGDRFTIDDLSHGIFPSNLNLKVRERALPRDQKESIISVHTGKSAETGISVKKLWGVGVTMRG</sequence>
<name>A0A1S7LLE3_MAGMO</name>
<proteinExistence type="predicted"/>
<reference evidence="1" key="1">
    <citation type="submission" date="2015-04" db="EMBL/GenBank/DDBJ databases">
        <authorList>
            <person name="Syromyatnikov M.Y."/>
            <person name="Popov V.N."/>
        </authorList>
    </citation>
    <scope>NUCLEOTIDE SEQUENCE</scope>
    <source>
        <strain evidence="1">MO-1</strain>
    </source>
</reference>
<evidence type="ECO:0000313" key="1">
    <source>
        <dbReference type="EMBL" id="CRH07772.1"/>
    </source>
</evidence>
<accession>A0A1S7LLE3</accession>
<gene>
    <name evidence="1" type="ORF">MAGMO_3639</name>
</gene>
<protein>
    <submittedName>
        <fullName evidence="1">Uncharacterized protein</fullName>
    </submittedName>
</protein>
<organism evidence="1">
    <name type="scientific">Magnetococcus massalia (strain MO-1)</name>
    <dbReference type="NCBI Taxonomy" id="451514"/>
    <lineage>
        <taxon>Bacteria</taxon>
        <taxon>Pseudomonadati</taxon>
        <taxon>Pseudomonadota</taxon>
        <taxon>Magnetococcia</taxon>
        <taxon>Magnetococcales</taxon>
        <taxon>Magnetococcaceae</taxon>
        <taxon>Magnetococcus</taxon>
    </lineage>
</organism>